<keyword evidence="4" id="KW-1185">Reference proteome</keyword>
<dbReference type="Gene3D" id="3.30.710.10">
    <property type="entry name" value="Potassium Channel Kv1.1, Chain A"/>
    <property type="match status" value="1"/>
</dbReference>
<dbReference type="Proteomes" id="UP000813444">
    <property type="component" value="Unassembled WGS sequence"/>
</dbReference>
<dbReference type="AlphaFoldDB" id="A0A8K0SW63"/>
<feature type="compositionally biased region" description="Polar residues" evidence="1">
    <location>
        <begin position="124"/>
        <end position="135"/>
    </location>
</feature>
<feature type="compositionally biased region" description="Basic and acidic residues" evidence="1">
    <location>
        <begin position="78"/>
        <end position="88"/>
    </location>
</feature>
<dbReference type="InterPro" id="IPR000210">
    <property type="entry name" value="BTB/POZ_dom"/>
</dbReference>
<accession>A0A8K0SW63</accession>
<dbReference type="EMBL" id="JAGPNK010000006">
    <property type="protein sequence ID" value="KAH7319943.1"/>
    <property type="molecule type" value="Genomic_DNA"/>
</dbReference>
<feature type="domain" description="BTB" evidence="2">
    <location>
        <begin position="255"/>
        <end position="344"/>
    </location>
</feature>
<sequence>MGKPSTARKKTNITASVLQYSSVPTAQPKPKSATRSKPLETLEATPTDTVRLKPASPPKINPWHRKQSTPPRIAAETNKPDAKLREIIAAEPATPSVASKKTYSSVVAGPNRNKTTWPTPPPSLQETPRSTTATPETPRDPSVAEEVVQTPRKTLTPNKQVQSDTAQPKSSQTERSSDTCLRRKPESVGSPAPKSQAKHEDGKSENTKPEKAKHEKEKGKCLVSGPTTVWNPNAVSWHRQEMQPSASLWSLPVGADVMVCAQGQAFVVHRYIVVPLSGWFRDNLPASIPVSTAQKRDAQSPPASVRPADSEWKHEFVKVELPYAAAAVACCLKFMYTKHIEFCVPDTRPMNIFHLPRCVLLYCAAVCLRIDSMAEKILHVVEKTAMRLWETIGINAKFNGTTELETEAFMGSLRSALELTHTERDQGLMMPMRLALASVLDASMLFIIRQPSKISIMSTDFWQNNSDKICEDLQFYRAMAGSLGPERKFYVLHEKVLKMIFDDCLSQKRWQHNRLIQA</sequence>
<feature type="region of interest" description="Disordered" evidence="1">
    <location>
        <begin position="1"/>
        <end position="225"/>
    </location>
</feature>
<proteinExistence type="predicted"/>
<evidence type="ECO:0000256" key="1">
    <source>
        <dbReference type="SAM" id="MobiDB-lite"/>
    </source>
</evidence>
<evidence type="ECO:0000313" key="3">
    <source>
        <dbReference type="EMBL" id="KAH7319943.1"/>
    </source>
</evidence>
<feature type="compositionally biased region" description="Polar residues" evidence="1">
    <location>
        <begin position="96"/>
        <end position="105"/>
    </location>
</feature>
<name>A0A8K0SW63_9HYPO</name>
<gene>
    <name evidence="3" type="ORF">B0I35DRAFT_224126</name>
</gene>
<dbReference type="PROSITE" id="PS50097">
    <property type="entry name" value="BTB"/>
    <property type="match status" value="1"/>
</dbReference>
<organism evidence="3 4">
    <name type="scientific">Stachybotrys elegans</name>
    <dbReference type="NCBI Taxonomy" id="80388"/>
    <lineage>
        <taxon>Eukaryota</taxon>
        <taxon>Fungi</taxon>
        <taxon>Dikarya</taxon>
        <taxon>Ascomycota</taxon>
        <taxon>Pezizomycotina</taxon>
        <taxon>Sordariomycetes</taxon>
        <taxon>Hypocreomycetidae</taxon>
        <taxon>Hypocreales</taxon>
        <taxon>Stachybotryaceae</taxon>
        <taxon>Stachybotrys</taxon>
    </lineage>
</organism>
<reference evidence="3" key="1">
    <citation type="journal article" date="2021" name="Nat. Commun.">
        <title>Genetic determinants of endophytism in the Arabidopsis root mycobiome.</title>
        <authorList>
            <person name="Mesny F."/>
            <person name="Miyauchi S."/>
            <person name="Thiergart T."/>
            <person name="Pickel B."/>
            <person name="Atanasova L."/>
            <person name="Karlsson M."/>
            <person name="Huettel B."/>
            <person name="Barry K.W."/>
            <person name="Haridas S."/>
            <person name="Chen C."/>
            <person name="Bauer D."/>
            <person name="Andreopoulos W."/>
            <person name="Pangilinan J."/>
            <person name="LaButti K."/>
            <person name="Riley R."/>
            <person name="Lipzen A."/>
            <person name="Clum A."/>
            <person name="Drula E."/>
            <person name="Henrissat B."/>
            <person name="Kohler A."/>
            <person name="Grigoriev I.V."/>
            <person name="Martin F.M."/>
            <person name="Hacquard S."/>
        </authorList>
    </citation>
    <scope>NUCLEOTIDE SEQUENCE</scope>
    <source>
        <strain evidence="3">MPI-CAGE-CH-0235</strain>
    </source>
</reference>
<dbReference type="InterPro" id="IPR011333">
    <property type="entry name" value="SKP1/BTB/POZ_sf"/>
</dbReference>
<feature type="compositionally biased region" description="Basic residues" evidence="1">
    <location>
        <begin position="1"/>
        <end position="11"/>
    </location>
</feature>
<protein>
    <recommendedName>
        <fullName evidence="2">BTB domain-containing protein</fullName>
    </recommendedName>
</protein>
<feature type="compositionally biased region" description="Basic and acidic residues" evidence="1">
    <location>
        <begin position="197"/>
        <end position="220"/>
    </location>
</feature>
<dbReference type="OrthoDB" id="4845755at2759"/>
<evidence type="ECO:0000313" key="4">
    <source>
        <dbReference type="Proteomes" id="UP000813444"/>
    </source>
</evidence>
<feature type="compositionally biased region" description="Basic and acidic residues" evidence="1">
    <location>
        <begin position="175"/>
        <end position="186"/>
    </location>
</feature>
<feature type="compositionally biased region" description="Polar residues" evidence="1">
    <location>
        <begin position="151"/>
        <end position="174"/>
    </location>
</feature>
<evidence type="ECO:0000259" key="2">
    <source>
        <dbReference type="PROSITE" id="PS50097"/>
    </source>
</evidence>
<feature type="compositionally biased region" description="Polar residues" evidence="1">
    <location>
        <begin position="12"/>
        <end position="25"/>
    </location>
</feature>
<comment type="caution">
    <text evidence="3">The sequence shown here is derived from an EMBL/GenBank/DDBJ whole genome shotgun (WGS) entry which is preliminary data.</text>
</comment>
<dbReference type="SUPFAM" id="SSF54695">
    <property type="entry name" value="POZ domain"/>
    <property type="match status" value="1"/>
</dbReference>